<comment type="caution">
    <text evidence="3">The sequence shown here is derived from an EMBL/GenBank/DDBJ whole genome shotgun (WGS) entry which is preliminary data.</text>
</comment>
<dbReference type="InterPro" id="IPR023210">
    <property type="entry name" value="NADP_OxRdtase_dom"/>
</dbReference>
<dbReference type="Pfam" id="PF00248">
    <property type="entry name" value="Aldo_ket_red"/>
    <property type="match status" value="1"/>
</dbReference>
<evidence type="ECO:0000259" key="2">
    <source>
        <dbReference type="Pfam" id="PF00248"/>
    </source>
</evidence>
<dbReference type="OrthoDB" id="9773828at2"/>
<reference evidence="3 4" key="1">
    <citation type="submission" date="2018-08" db="EMBL/GenBank/DDBJ databases">
        <title>Mucilaginibacter sp. MYSH2.</title>
        <authorList>
            <person name="Seo T."/>
        </authorList>
    </citation>
    <scope>NUCLEOTIDE SEQUENCE [LARGE SCALE GENOMIC DNA]</scope>
    <source>
        <strain evidence="3 4">MYSH2</strain>
    </source>
</reference>
<dbReference type="InterPro" id="IPR036812">
    <property type="entry name" value="NAD(P)_OxRdtase_dom_sf"/>
</dbReference>
<accession>A0A372NQT0</accession>
<dbReference type="PANTHER" id="PTHR43364">
    <property type="entry name" value="NADH-SPECIFIC METHYLGLYOXAL REDUCTASE-RELATED"/>
    <property type="match status" value="1"/>
</dbReference>
<dbReference type="GO" id="GO:0005829">
    <property type="term" value="C:cytosol"/>
    <property type="evidence" value="ECO:0007669"/>
    <property type="project" value="TreeGrafter"/>
</dbReference>
<feature type="domain" description="NADP-dependent oxidoreductase" evidence="2">
    <location>
        <begin position="16"/>
        <end position="317"/>
    </location>
</feature>
<protein>
    <submittedName>
        <fullName evidence="3">Aldo/keto reductase</fullName>
    </submittedName>
</protein>
<keyword evidence="4" id="KW-1185">Reference proteome</keyword>
<gene>
    <name evidence="3" type="ORF">D0C36_16800</name>
</gene>
<dbReference type="GO" id="GO:0016491">
    <property type="term" value="F:oxidoreductase activity"/>
    <property type="evidence" value="ECO:0007669"/>
    <property type="project" value="UniProtKB-KW"/>
</dbReference>
<organism evidence="3 4">
    <name type="scientific">Mucilaginibacter conchicola</name>
    <dbReference type="NCBI Taxonomy" id="2303333"/>
    <lineage>
        <taxon>Bacteria</taxon>
        <taxon>Pseudomonadati</taxon>
        <taxon>Bacteroidota</taxon>
        <taxon>Sphingobacteriia</taxon>
        <taxon>Sphingobacteriales</taxon>
        <taxon>Sphingobacteriaceae</taxon>
        <taxon>Mucilaginibacter</taxon>
    </lineage>
</organism>
<dbReference type="SUPFAM" id="SSF51430">
    <property type="entry name" value="NAD(P)-linked oxidoreductase"/>
    <property type="match status" value="1"/>
</dbReference>
<dbReference type="AlphaFoldDB" id="A0A372NQT0"/>
<name>A0A372NQT0_9SPHI</name>
<evidence type="ECO:0000313" key="3">
    <source>
        <dbReference type="EMBL" id="RFZ90623.1"/>
    </source>
</evidence>
<dbReference type="Proteomes" id="UP000264217">
    <property type="component" value="Unassembled WGS sequence"/>
</dbReference>
<dbReference type="InterPro" id="IPR050523">
    <property type="entry name" value="AKR_Detox_Biosynth"/>
</dbReference>
<dbReference type="Gene3D" id="3.20.20.100">
    <property type="entry name" value="NADP-dependent oxidoreductase domain"/>
    <property type="match status" value="1"/>
</dbReference>
<keyword evidence="1" id="KW-0560">Oxidoreductase</keyword>
<evidence type="ECO:0000256" key="1">
    <source>
        <dbReference type="ARBA" id="ARBA00023002"/>
    </source>
</evidence>
<proteinExistence type="predicted"/>
<dbReference type="RefSeq" id="WP_117392827.1">
    <property type="nucleotide sequence ID" value="NZ_QWDC01000003.1"/>
</dbReference>
<dbReference type="FunFam" id="3.20.20.100:FF:000004">
    <property type="entry name" value="Oxidoreductase, aldo/keto reductase"/>
    <property type="match status" value="1"/>
</dbReference>
<dbReference type="PANTHER" id="PTHR43364:SF4">
    <property type="entry name" value="NAD(P)-LINKED OXIDOREDUCTASE SUPERFAMILY PROTEIN"/>
    <property type="match status" value="1"/>
</dbReference>
<dbReference type="CDD" id="cd19080">
    <property type="entry name" value="AKR_AKR9A_9B"/>
    <property type="match status" value="1"/>
</dbReference>
<evidence type="ECO:0000313" key="4">
    <source>
        <dbReference type="Proteomes" id="UP000264217"/>
    </source>
</evidence>
<sequence>MNYKIFGSRSGLRVSELALGAGTFGTRWGYGAQPDEAKKIFDRYIDLGGNFIDTADGYQFGESEELLGQMIGDKRNQIVLGTKYTGGGKELLTTGNSRKNMVQSVEASLKRLKTDYIDVYWVHHSDGQTPTEEIMRGLDDLVRAGKIVYGAFSNFPAWRIANASLMADLKNFAPLIAIQIEYNLIERSADRELLPMAEAHGLGVAFWSPVAGGSLTGKYRNQANQQNTRKQEWNGFLLKDETGERETAILDTLEQIAGDVNAKVGHVALAWLRQKHQHTSLSTVTILGAKNVQQLDDNVASLNVKLTDEQMERLNQVSQIALGSPHQMIAETQAKMLFGAASGLVELKHPVA</sequence>
<dbReference type="EMBL" id="QWDC01000003">
    <property type="protein sequence ID" value="RFZ90623.1"/>
    <property type="molecule type" value="Genomic_DNA"/>
</dbReference>